<evidence type="ECO:0000313" key="2">
    <source>
        <dbReference type="EMBL" id="MCQ6957051.1"/>
    </source>
</evidence>
<feature type="compositionally biased region" description="Basic and acidic residues" evidence="1">
    <location>
        <begin position="66"/>
        <end position="77"/>
    </location>
</feature>
<reference evidence="2 3" key="1">
    <citation type="submission" date="2022-07" db="EMBL/GenBank/DDBJ databases">
        <title>Mucilaginibacter sp. JC4.</title>
        <authorList>
            <person name="Le V."/>
            <person name="Ko S.-R."/>
            <person name="Ahn C.-Y."/>
            <person name="Oh H.-M."/>
        </authorList>
    </citation>
    <scope>NUCLEOTIDE SEQUENCE [LARGE SCALE GENOMIC DNA]</scope>
    <source>
        <strain evidence="2 3">JC4</strain>
    </source>
</reference>
<sequence length="93" mass="10278">MELADKTKFSFSGTDVNGIRSNRLALVASILIDGGLSYMLYQGLNAAFGEKQDPKEAEFQSPGYHSAKEDLENKRPVSDNAHIQFQGKSRSVR</sequence>
<name>A0ABT1SYA7_9SPHI</name>
<evidence type="ECO:0000256" key="1">
    <source>
        <dbReference type="SAM" id="MobiDB-lite"/>
    </source>
</evidence>
<proteinExistence type="predicted"/>
<accession>A0ABT1SYA7</accession>
<gene>
    <name evidence="2" type="ORF">NPE20_03745</name>
</gene>
<evidence type="ECO:0000313" key="3">
    <source>
        <dbReference type="Proteomes" id="UP001204376"/>
    </source>
</evidence>
<organism evidence="2 3">
    <name type="scientific">Mucilaginibacter aquariorum</name>
    <dbReference type="NCBI Taxonomy" id="2967225"/>
    <lineage>
        <taxon>Bacteria</taxon>
        <taxon>Pseudomonadati</taxon>
        <taxon>Bacteroidota</taxon>
        <taxon>Sphingobacteriia</taxon>
        <taxon>Sphingobacteriales</taxon>
        <taxon>Sphingobacteriaceae</taxon>
        <taxon>Mucilaginibacter</taxon>
    </lineage>
</organism>
<feature type="region of interest" description="Disordered" evidence="1">
    <location>
        <begin position="52"/>
        <end position="93"/>
    </location>
</feature>
<dbReference type="Proteomes" id="UP001204376">
    <property type="component" value="Unassembled WGS sequence"/>
</dbReference>
<protein>
    <submittedName>
        <fullName evidence="2">Uncharacterized protein</fullName>
    </submittedName>
</protein>
<comment type="caution">
    <text evidence="2">The sequence shown here is derived from an EMBL/GenBank/DDBJ whole genome shotgun (WGS) entry which is preliminary data.</text>
</comment>
<feature type="compositionally biased region" description="Polar residues" evidence="1">
    <location>
        <begin position="81"/>
        <end position="93"/>
    </location>
</feature>
<keyword evidence="3" id="KW-1185">Reference proteome</keyword>
<dbReference type="RefSeq" id="WP_256537261.1">
    <property type="nucleotide sequence ID" value="NZ_JANHOH010000001.1"/>
</dbReference>
<dbReference type="EMBL" id="JANHOH010000001">
    <property type="protein sequence ID" value="MCQ6957051.1"/>
    <property type="molecule type" value="Genomic_DNA"/>
</dbReference>